<evidence type="ECO:0000313" key="14">
    <source>
        <dbReference type="Proteomes" id="UP000251800"/>
    </source>
</evidence>
<dbReference type="PANTHER" id="PTHR47683:SF3">
    <property type="entry name" value="RIBOSOMAL LARGE SUBUNIT PSEUDOURIDINE SYNTHASE B"/>
    <property type="match status" value="1"/>
</dbReference>
<dbReference type="EMBL" id="QEQK01000004">
    <property type="protein sequence ID" value="PWN56800.1"/>
    <property type="molecule type" value="Genomic_DNA"/>
</dbReference>
<evidence type="ECO:0000256" key="11">
    <source>
        <dbReference type="PROSITE-ProRule" id="PRU00182"/>
    </source>
</evidence>
<evidence type="ECO:0000256" key="5">
    <source>
        <dbReference type="ARBA" id="ARBA00037383"/>
    </source>
</evidence>
<dbReference type="AlphaFoldDB" id="A0A363UN16"/>
<dbReference type="NCBIfam" id="TIGR00093">
    <property type="entry name" value="pseudouridine synthase"/>
    <property type="match status" value="1"/>
</dbReference>
<dbReference type="InterPro" id="IPR000748">
    <property type="entry name" value="PsdUridine_synth_RsuA/RluB/E/F"/>
</dbReference>
<dbReference type="FunFam" id="3.30.70.1560:FF:000001">
    <property type="entry name" value="Pseudouridine synthase"/>
    <property type="match status" value="1"/>
</dbReference>
<keyword evidence="2 11" id="KW-0694">RNA-binding</keyword>
<comment type="catalytic activity">
    <reaction evidence="4">
        <text>uridine(2605) in 23S rRNA = pseudouridine(2605) in 23S rRNA</text>
        <dbReference type="Rhea" id="RHEA:42520"/>
        <dbReference type="Rhea" id="RHEA-COMP:10095"/>
        <dbReference type="Rhea" id="RHEA-COMP:10096"/>
        <dbReference type="ChEBI" id="CHEBI:65314"/>
        <dbReference type="ChEBI" id="CHEBI:65315"/>
        <dbReference type="EC" id="5.4.99.22"/>
    </reaction>
</comment>
<reference evidence="13 14" key="1">
    <citation type="submission" date="2018-05" db="EMBL/GenBank/DDBJ databases">
        <title>Abyssibacter profundi OUC007T gen. nov., sp. nov, a marine bacterium isolated from seawater of the Mariana Trench.</title>
        <authorList>
            <person name="Zhou S."/>
        </authorList>
    </citation>
    <scope>NUCLEOTIDE SEQUENCE [LARGE SCALE GENOMIC DNA]</scope>
    <source>
        <strain evidence="13 14">OUC007</strain>
    </source>
</reference>
<evidence type="ECO:0000259" key="12">
    <source>
        <dbReference type="SMART" id="SM00363"/>
    </source>
</evidence>
<evidence type="ECO:0000256" key="2">
    <source>
        <dbReference type="ARBA" id="ARBA00022884"/>
    </source>
</evidence>
<comment type="caution">
    <text evidence="13">The sequence shown here is derived from an EMBL/GenBank/DDBJ whole genome shotgun (WGS) entry which is preliminary data.</text>
</comment>
<evidence type="ECO:0000256" key="8">
    <source>
        <dbReference type="ARBA" id="ARBA00042486"/>
    </source>
</evidence>
<dbReference type="SMART" id="SM00363">
    <property type="entry name" value="S4"/>
    <property type="match status" value="1"/>
</dbReference>
<dbReference type="InterPro" id="IPR050343">
    <property type="entry name" value="RsuA_PseudoU_synthase"/>
</dbReference>
<comment type="function">
    <text evidence="5">Responsible for synthesis of pseudouridine from uracil-2605 in 23S ribosomal RNA.</text>
</comment>
<evidence type="ECO:0000256" key="3">
    <source>
        <dbReference type="ARBA" id="ARBA00023235"/>
    </source>
</evidence>
<evidence type="ECO:0000256" key="1">
    <source>
        <dbReference type="ARBA" id="ARBA00008348"/>
    </source>
</evidence>
<dbReference type="SUPFAM" id="SSF55120">
    <property type="entry name" value="Pseudouridine synthase"/>
    <property type="match status" value="1"/>
</dbReference>
<comment type="similarity">
    <text evidence="1">Belongs to the pseudouridine synthase RsuA family.</text>
</comment>
<keyword evidence="14" id="KW-1185">Reference proteome</keyword>
<dbReference type="FunFam" id="3.10.290.10:FF:000003">
    <property type="entry name" value="Pseudouridine synthase"/>
    <property type="match status" value="1"/>
</dbReference>
<dbReference type="Proteomes" id="UP000251800">
    <property type="component" value="Unassembled WGS sequence"/>
</dbReference>
<dbReference type="CDD" id="cd00165">
    <property type="entry name" value="S4"/>
    <property type="match status" value="1"/>
</dbReference>
<evidence type="ECO:0000256" key="9">
    <source>
        <dbReference type="ARBA" id="ARBA00042841"/>
    </source>
</evidence>
<dbReference type="InterPro" id="IPR036986">
    <property type="entry name" value="S4_RNA-bd_sf"/>
</dbReference>
<dbReference type="GO" id="GO:0003723">
    <property type="term" value="F:RNA binding"/>
    <property type="evidence" value="ECO:0007669"/>
    <property type="project" value="UniProtKB-KW"/>
</dbReference>
<dbReference type="Gene3D" id="3.30.2350.10">
    <property type="entry name" value="Pseudouridine synthase"/>
    <property type="match status" value="1"/>
</dbReference>
<evidence type="ECO:0000313" key="13">
    <source>
        <dbReference type="EMBL" id="PWN56800.1"/>
    </source>
</evidence>
<accession>A0A363UN16</accession>
<dbReference type="GO" id="GO:0160139">
    <property type="term" value="F:23S rRNA pseudouridine(2605) synthase activity"/>
    <property type="evidence" value="ECO:0007669"/>
    <property type="project" value="UniProtKB-EC"/>
</dbReference>
<evidence type="ECO:0000256" key="6">
    <source>
        <dbReference type="ARBA" id="ARBA00038921"/>
    </source>
</evidence>
<dbReference type="GO" id="GO:0005829">
    <property type="term" value="C:cytosol"/>
    <property type="evidence" value="ECO:0007669"/>
    <property type="project" value="UniProtKB-ARBA"/>
</dbReference>
<organism evidence="13 14">
    <name type="scientific">Abyssibacter profundi</name>
    <dbReference type="NCBI Taxonomy" id="2182787"/>
    <lineage>
        <taxon>Bacteria</taxon>
        <taxon>Pseudomonadati</taxon>
        <taxon>Pseudomonadota</taxon>
        <taxon>Gammaproteobacteria</taxon>
        <taxon>Chromatiales</taxon>
        <taxon>Oceanococcaceae</taxon>
        <taxon>Abyssibacter</taxon>
    </lineage>
</organism>
<name>A0A363UN16_9GAMM</name>
<evidence type="ECO:0000256" key="10">
    <source>
        <dbReference type="ARBA" id="ARBA00043144"/>
    </source>
</evidence>
<dbReference type="Gene3D" id="3.10.290.10">
    <property type="entry name" value="RNA-binding S4 domain"/>
    <property type="match status" value="1"/>
</dbReference>
<dbReference type="InterPro" id="IPR020103">
    <property type="entry name" value="PsdUridine_synth_cat_dom_sf"/>
</dbReference>
<dbReference type="PROSITE" id="PS50889">
    <property type="entry name" value="S4"/>
    <property type="match status" value="1"/>
</dbReference>
<dbReference type="SUPFAM" id="SSF55174">
    <property type="entry name" value="Alpha-L RNA-binding motif"/>
    <property type="match status" value="1"/>
</dbReference>
<dbReference type="PANTHER" id="PTHR47683">
    <property type="entry name" value="PSEUDOURIDINE SYNTHASE FAMILY PROTEIN-RELATED"/>
    <property type="match status" value="1"/>
</dbReference>
<evidence type="ECO:0000256" key="4">
    <source>
        <dbReference type="ARBA" id="ARBA00036944"/>
    </source>
</evidence>
<keyword evidence="3" id="KW-0413">Isomerase</keyword>
<sequence length="257" mass="28620">MSRGERIHKFLSRAGLGSRREIERWVREGRVRVNGEVAALGQPVTPADQIQVDGRRIAMRVAAEVPCQVLIYRKPSGQIVTRSDPQGRETVFANLPRPGRGRWVAVGRLDVATSGVLAFTTDGELAQRLMRPEYRIPRQYSVRVFGQVTEAQLKALRSGVELDDGMARFDALEIGGATGDNQWFHVTVHEGRNRLVRRLWESQGLQVSRLIRTRFGPLVADKSIRAGGSRLATGEEVQALRELVGLKGPDTKPTKPR</sequence>
<dbReference type="InterPro" id="IPR002942">
    <property type="entry name" value="S4_RNA-bd"/>
</dbReference>
<dbReference type="Pfam" id="PF01479">
    <property type="entry name" value="S4"/>
    <property type="match status" value="1"/>
</dbReference>
<evidence type="ECO:0000256" key="7">
    <source>
        <dbReference type="ARBA" id="ARBA00040042"/>
    </source>
</evidence>
<dbReference type="Pfam" id="PF00849">
    <property type="entry name" value="PseudoU_synth_2"/>
    <property type="match status" value="1"/>
</dbReference>
<dbReference type="RefSeq" id="WP_109719398.1">
    <property type="nucleotide sequence ID" value="NZ_QEQK01000004.1"/>
</dbReference>
<dbReference type="OrthoDB" id="9807213at2"/>
<dbReference type="GO" id="GO:0000455">
    <property type="term" value="P:enzyme-directed rRNA pseudouridine synthesis"/>
    <property type="evidence" value="ECO:0007669"/>
    <property type="project" value="UniProtKB-ARBA"/>
</dbReference>
<proteinExistence type="inferred from homology"/>
<protein>
    <recommendedName>
        <fullName evidence="7">Ribosomal large subunit pseudouridine synthase B</fullName>
        <ecNumber evidence="6">5.4.99.22</ecNumber>
    </recommendedName>
    <alternativeName>
        <fullName evidence="8">23S rRNA pseudouridine(2605) synthase</fullName>
    </alternativeName>
    <alternativeName>
        <fullName evidence="9">rRNA pseudouridylate synthase B</fullName>
    </alternativeName>
    <alternativeName>
        <fullName evidence="10">rRNA-uridine isomerase B</fullName>
    </alternativeName>
</protein>
<gene>
    <name evidence="13" type="ORF">DEH80_05085</name>
</gene>
<feature type="domain" description="RNA-binding S4" evidence="12">
    <location>
        <begin position="5"/>
        <end position="66"/>
    </location>
</feature>
<dbReference type="EC" id="5.4.99.22" evidence="6"/>
<dbReference type="InterPro" id="IPR006145">
    <property type="entry name" value="PsdUridine_synth_RsuA/RluA"/>
</dbReference>